<organism evidence="2 3">
    <name type="scientific">Cytospora mali</name>
    <name type="common">Apple Valsa canker fungus</name>
    <name type="synonym">Valsa mali</name>
    <dbReference type="NCBI Taxonomy" id="578113"/>
    <lineage>
        <taxon>Eukaryota</taxon>
        <taxon>Fungi</taxon>
        <taxon>Dikarya</taxon>
        <taxon>Ascomycota</taxon>
        <taxon>Pezizomycotina</taxon>
        <taxon>Sordariomycetes</taxon>
        <taxon>Sordariomycetidae</taxon>
        <taxon>Diaporthales</taxon>
        <taxon>Cytosporaceae</taxon>
        <taxon>Cytospora</taxon>
    </lineage>
</organism>
<accession>A0A194VUU2</accession>
<evidence type="ECO:0000313" key="3">
    <source>
        <dbReference type="Proteomes" id="UP000078559"/>
    </source>
</evidence>
<proteinExistence type="predicted"/>
<evidence type="ECO:0000313" key="2">
    <source>
        <dbReference type="EMBL" id="KUI67575.1"/>
    </source>
</evidence>
<dbReference type="Proteomes" id="UP000078559">
    <property type="component" value="Chromosome 3"/>
</dbReference>
<feature type="compositionally biased region" description="Basic and acidic residues" evidence="1">
    <location>
        <begin position="70"/>
        <end position="79"/>
    </location>
</feature>
<reference evidence="2" key="1">
    <citation type="submission" date="2014-12" db="EMBL/GenBank/DDBJ databases">
        <title>Genome Sequence of Valsa Canker Pathogens Uncovers a Specific Adaption of Colonization on Woody Bark.</title>
        <authorList>
            <person name="Yin Z."/>
            <person name="Liu H."/>
            <person name="Gao X."/>
            <person name="Li Z."/>
            <person name="Song N."/>
            <person name="Ke X."/>
            <person name="Dai Q."/>
            <person name="Wu Y."/>
            <person name="Sun Y."/>
            <person name="Xu J.-R."/>
            <person name="Kang Z.K."/>
            <person name="Wang L."/>
            <person name="Huang L."/>
        </authorList>
    </citation>
    <scope>NUCLEOTIDE SEQUENCE [LARGE SCALE GENOMIC DNA]</scope>
    <source>
        <strain evidence="2">03-8</strain>
    </source>
</reference>
<name>A0A194VUU2_CYTMA</name>
<keyword evidence="3" id="KW-1185">Reference proteome</keyword>
<dbReference type="AlphaFoldDB" id="A0A194VUU2"/>
<sequence length="79" mass="8084">MPSGGATAYALTPAASPQPRRYLEKGSSIHPALRNPALGCFSEEDSVTAFPEGPGNASTLASLVPVEGDGDLKRARSGE</sequence>
<evidence type="ECO:0000256" key="1">
    <source>
        <dbReference type="SAM" id="MobiDB-lite"/>
    </source>
</evidence>
<feature type="region of interest" description="Disordered" evidence="1">
    <location>
        <begin position="46"/>
        <end position="79"/>
    </location>
</feature>
<protein>
    <submittedName>
        <fullName evidence="2">Uncharacterized protein</fullName>
    </submittedName>
</protein>
<feature type="region of interest" description="Disordered" evidence="1">
    <location>
        <begin position="1"/>
        <end position="23"/>
    </location>
</feature>
<dbReference type="EMBL" id="CM003100">
    <property type="protein sequence ID" value="KUI67575.1"/>
    <property type="molecule type" value="Genomic_DNA"/>
</dbReference>
<gene>
    <name evidence="2" type="ORF">VM1G_03261</name>
</gene>